<organism evidence="4 5">
    <name type="scientific">Mytilus galloprovincialis</name>
    <name type="common">Mediterranean mussel</name>
    <dbReference type="NCBI Taxonomy" id="29158"/>
    <lineage>
        <taxon>Eukaryota</taxon>
        <taxon>Metazoa</taxon>
        <taxon>Spiralia</taxon>
        <taxon>Lophotrochozoa</taxon>
        <taxon>Mollusca</taxon>
        <taxon>Bivalvia</taxon>
        <taxon>Autobranchia</taxon>
        <taxon>Pteriomorphia</taxon>
        <taxon>Mytilida</taxon>
        <taxon>Mytiloidea</taxon>
        <taxon>Mytilidae</taxon>
        <taxon>Mytilinae</taxon>
        <taxon>Mytilus</taxon>
    </lineage>
</organism>
<feature type="compositionally biased region" description="Low complexity" evidence="3">
    <location>
        <begin position="528"/>
        <end position="541"/>
    </location>
</feature>
<feature type="region of interest" description="Disordered" evidence="3">
    <location>
        <begin position="152"/>
        <end position="203"/>
    </location>
</feature>
<keyword evidence="5" id="KW-1185">Reference proteome</keyword>
<feature type="compositionally biased region" description="Basic and acidic residues" evidence="3">
    <location>
        <begin position="902"/>
        <end position="914"/>
    </location>
</feature>
<gene>
    <name evidence="4" type="ORF">MGAL_10B049323</name>
</gene>
<feature type="compositionally biased region" description="Basic and acidic residues" evidence="3">
    <location>
        <begin position="8"/>
        <end position="23"/>
    </location>
</feature>
<feature type="compositionally biased region" description="Basic and acidic residues" evidence="3">
    <location>
        <begin position="233"/>
        <end position="253"/>
    </location>
</feature>
<proteinExistence type="predicted"/>
<feature type="region of interest" description="Disordered" evidence="3">
    <location>
        <begin position="1"/>
        <end position="38"/>
    </location>
</feature>
<name>A0A8B6GPK9_MYTGA</name>
<keyword evidence="2" id="KW-0963">Cytoplasm</keyword>
<evidence type="ECO:0000256" key="3">
    <source>
        <dbReference type="SAM" id="MobiDB-lite"/>
    </source>
</evidence>
<feature type="compositionally biased region" description="Low complexity" evidence="3">
    <location>
        <begin position="616"/>
        <end position="633"/>
    </location>
</feature>
<feature type="compositionally biased region" description="Basic and acidic residues" evidence="3">
    <location>
        <begin position="268"/>
        <end position="290"/>
    </location>
</feature>
<dbReference type="Proteomes" id="UP000596742">
    <property type="component" value="Unassembled WGS sequence"/>
</dbReference>
<feature type="region of interest" description="Disordered" evidence="3">
    <location>
        <begin position="397"/>
        <end position="416"/>
    </location>
</feature>
<dbReference type="InterPro" id="IPR018862">
    <property type="entry name" value="eIF4E-T"/>
</dbReference>
<keyword evidence="4" id="KW-0396">Initiation factor</keyword>
<feature type="region of interest" description="Disordered" evidence="3">
    <location>
        <begin position="1299"/>
        <end position="1318"/>
    </location>
</feature>
<dbReference type="GO" id="GO:0005634">
    <property type="term" value="C:nucleus"/>
    <property type="evidence" value="ECO:0007669"/>
    <property type="project" value="TreeGrafter"/>
</dbReference>
<feature type="region of interest" description="Disordered" evidence="3">
    <location>
        <begin position="233"/>
        <end position="353"/>
    </location>
</feature>
<sequence length="1361" mass="151455">MFGFTAVRMEKEFNSDDSGRNTPREVVLTRSDTPGPTPAYIYSRDQLYEFANSKTAKKRPVCLSTDYDNTEGLWDPEKWFRSFDSGVGDRLSPLNVGEKEKKTEYLNKRRPSDPKERLKEEKDGIVLSPQRRSFGTGCHVTAPVMTRQVSCPADYKDDNRNVRRIGSGRIQIDRDRGEREREPQHAQREREPQRERDYRAIRDRFDDGRDRRYDNRGDNRGYRREYDDRRDFSRHFSRDNGRNRHDSYRHREEEEPEWFSEGPTSQNDRIELHGFEGPREVKEEHVKGKDDEEDDNNMDTGFDEEYHEEAQQDESNKSSEVKVADVKERNGSLETNESSSPEESNNSGSLHVQSPQATNLFDFNEFFKIENLPGLNEGGSPTAEVQTGFQSRFSRWFSSQHGGGSMGNSRENSRRSSINEDFGYLNELLSGTKSPIVPSPPPNTINSMYDKSVFMTPGNSTFSDKPQCISMDMSVSQKNIIAPMLNSIFQNSGSSHHKRNDSNSSNYSVQDVEAQLKALLFGRKDSTASSSGNNSPAVSSPRNVPYIKTVQELEADMKPTTTPGGHNYPQQPIPHPLAMNHHKIERQNRMTPPGARMTPPGVRMTPPTVIHHHQPHQQQHQQHQQPSSQQSSRRSSEDEGDLTAFNKLLSLMQAGAAAAVESPKIPTRQETRVPSPPQQMMQARPQTPNSQQTQAQIAQNEFLQALLRNKEQQNLIRQQALMKMNYMTKQSTPLAQPTPLGQQTPVGLRTTLPESLANYIKQNPTIITKSASPTPPPQTVLQQPQAPTMMNIIQNTSTPRAPSPTPQQVIPNFMPQPTSSPRVPSPIMFSQQPPMHLNAPSPIHPSQLTSTSPINVPAVSMSSTASIRPPVIHRGPSPQELIAHTQAIMQTALLKKQLEDQKERFMKKQQERAKSPNPTGTPIPSKSPSMMPMPMSNNPVIVNNQPKPAVSVAFTPTSVMRKMHSDKASEKDKQKPEMGEGTPAPPPPIRQLIRPDGSLNDEDHNSPNNEIDRHLNNKYQESRNGPQSDQQFNTHVPPPGYSMGSSTGNIEQGTGANKNSRPGPNMMSNMMQANGPLPQMSGPPPLLSTQLSTPGRPIVKAVNVSTSSVTGVMTPNQVPMRQFSVSQQLNTPLSSASIQQRAIMGQNTLQTASPNMPPRPMNISPNPLTRPIVGTPVSQNFSMGIPITGRMPIPQGGVNMSPSPLVLQQMMQGGISPATARVNALNQINQINHLNQMALQAQQQQQRMMDPRLQGIRGIYPPSTMSPRTSLQSAGLNIPNSMGVNVAMSRALSPHALSQKQSMGGPVSPGLYNGNNNLTKPGEPNLFKWFGNDVLKGQIPNMPPLPQQGTRVMTVDEIERC</sequence>
<feature type="compositionally biased region" description="Polar residues" evidence="3">
    <location>
        <begin position="1043"/>
        <end position="1069"/>
    </location>
</feature>
<feature type="region of interest" description="Disordered" evidence="3">
    <location>
        <begin position="658"/>
        <end position="688"/>
    </location>
</feature>
<feature type="compositionally biased region" description="Low complexity" evidence="3">
    <location>
        <begin position="332"/>
        <end position="349"/>
    </location>
</feature>
<feature type="compositionally biased region" description="Basic and acidic residues" evidence="3">
    <location>
        <begin position="100"/>
        <end position="124"/>
    </location>
</feature>
<comment type="caution">
    <text evidence="4">The sequence shown here is derived from an EMBL/GenBank/DDBJ whole genome shotgun (WGS) entry which is preliminary data.</text>
</comment>
<dbReference type="GO" id="GO:0036464">
    <property type="term" value="C:cytoplasmic ribonucleoprotein granule"/>
    <property type="evidence" value="ECO:0007669"/>
    <property type="project" value="UniProtKB-ARBA"/>
</dbReference>
<feature type="compositionally biased region" description="Basic and acidic residues" evidence="3">
    <location>
        <begin position="963"/>
        <end position="978"/>
    </location>
</feature>
<dbReference type="EMBL" id="UYJE01008767">
    <property type="protein sequence ID" value="VDI67099.1"/>
    <property type="molecule type" value="Genomic_DNA"/>
</dbReference>
<dbReference type="Pfam" id="PF10477">
    <property type="entry name" value="EIF4E-T"/>
    <property type="match status" value="1"/>
</dbReference>
<comment type="subcellular location">
    <subcellularLocation>
        <location evidence="1">Cytoplasm</location>
    </subcellularLocation>
</comment>
<dbReference type="OrthoDB" id="8916892at2759"/>
<evidence type="ECO:0000313" key="4">
    <source>
        <dbReference type="EMBL" id="VDI67099.1"/>
    </source>
</evidence>
<feature type="region of interest" description="Disordered" evidence="3">
    <location>
        <begin position="589"/>
        <end position="640"/>
    </location>
</feature>
<keyword evidence="4" id="KW-0648">Protein biosynthesis</keyword>
<feature type="region of interest" description="Disordered" evidence="3">
    <location>
        <begin position="100"/>
        <end position="125"/>
    </location>
</feature>
<dbReference type="GO" id="GO:0017148">
    <property type="term" value="P:negative regulation of translation"/>
    <property type="evidence" value="ECO:0007669"/>
    <property type="project" value="TreeGrafter"/>
</dbReference>
<dbReference type="PANTHER" id="PTHR12269:SF1">
    <property type="entry name" value="EUKARYOTIC TRANSLATION INITIATION FACTOR 4E TRANSPORTER"/>
    <property type="match status" value="1"/>
</dbReference>
<evidence type="ECO:0000313" key="5">
    <source>
        <dbReference type="Proteomes" id="UP000596742"/>
    </source>
</evidence>
<accession>A0A8B6GPK9</accession>
<feature type="region of interest" description="Disordered" evidence="3">
    <location>
        <begin position="956"/>
        <end position="1069"/>
    </location>
</feature>
<feature type="compositionally biased region" description="Basic and acidic residues" evidence="3">
    <location>
        <begin position="1001"/>
        <end position="1015"/>
    </location>
</feature>
<dbReference type="GO" id="GO:0003743">
    <property type="term" value="F:translation initiation factor activity"/>
    <property type="evidence" value="ECO:0007669"/>
    <property type="project" value="UniProtKB-KW"/>
</dbReference>
<feature type="compositionally biased region" description="Acidic residues" evidence="3">
    <location>
        <begin position="291"/>
        <end position="307"/>
    </location>
</feature>
<evidence type="ECO:0000256" key="1">
    <source>
        <dbReference type="ARBA" id="ARBA00004496"/>
    </source>
</evidence>
<dbReference type="GO" id="GO:0003729">
    <property type="term" value="F:mRNA binding"/>
    <property type="evidence" value="ECO:0007669"/>
    <property type="project" value="TreeGrafter"/>
</dbReference>
<dbReference type="PANTHER" id="PTHR12269">
    <property type="entry name" value="EUKARYOTIC TRANSLATION INITIATION FACTOR 4E TRANSPORTER"/>
    <property type="match status" value="1"/>
</dbReference>
<evidence type="ECO:0000256" key="2">
    <source>
        <dbReference type="ARBA" id="ARBA00022490"/>
    </source>
</evidence>
<feature type="region of interest" description="Disordered" evidence="3">
    <location>
        <begin position="525"/>
        <end position="544"/>
    </location>
</feature>
<feature type="region of interest" description="Disordered" evidence="3">
    <location>
        <begin position="902"/>
        <end position="944"/>
    </location>
</feature>
<feature type="compositionally biased region" description="Basic and acidic residues" evidence="3">
    <location>
        <begin position="308"/>
        <end position="331"/>
    </location>
</feature>
<protein>
    <submittedName>
        <fullName evidence="4">Eukaryotic translation initiation factor 4E transporter</fullName>
    </submittedName>
</protein>
<feature type="compositionally biased region" description="Basic and acidic residues" evidence="3">
    <location>
        <begin position="171"/>
        <end position="203"/>
    </location>
</feature>
<reference evidence="4" key="1">
    <citation type="submission" date="2018-11" db="EMBL/GenBank/DDBJ databases">
        <authorList>
            <person name="Alioto T."/>
            <person name="Alioto T."/>
        </authorList>
    </citation>
    <scope>NUCLEOTIDE SEQUENCE</scope>
</reference>
<feature type="compositionally biased region" description="Polar residues" evidence="3">
    <location>
        <begin position="1017"/>
        <end position="1034"/>
    </location>
</feature>
<feature type="compositionally biased region" description="Polar residues" evidence="3">
    <location>
        <begin position="678"/>
        <end position="688"/>
    </location>
</feature>
<feature type="compositionally biased region" description="Low complexity" evidence="3">
    <location>
        <begin position="922"/>
        <end position="944"/>
    </location>
</feature>